<proteinExistence type="predicted"/>
<protein>
    <submittedName>
        <fullName evidence="2">Uncharacterized protein</fullName>
    </submittedName>
</protein>
<accession>A0A316TY66</accession>
<feature type="compositionally biased region" description="Basic and acidic residues" evidence="1">
    <location>
        <begin position="924"/>
        <end position="935"/>
    </location>
</feature>
<feature type="compositionally biased region" description="Polar residues" evidence="1">
    <location>
        <begin position="1016"/>
        <end position="1038"/>
    </location>
</feature>
<feature type="compositionally biased region" description="Low complexity" evidence="1">
    <location>
        <begin position="23"/>
        <end position="35"/>
    </location>
</feature>
<feature type="compositionally biased region" description="Polar residues" evidence="1">
    <location>
        <begin position="197"/>
        <end position="215"/>
    </location>
</feature>
<evidence type="ECO:0000313" key="3">
    <source>
        <dbReference type="Proteomes" id="UP000245942"/>
    </source>
</evidence>
<name>A0A316TY66_9BASI</name>
<dbReference type="AlphaFoldDB" id="A0A316TY66"/>
<feature type="region of interest" description="Disordered" evidence="1">
    <location>
        <begin position="484"/>
        <end position="622"/>
    </location>
</feature>
<feature type="region of interest" description="Disordered" evidence="1">
    <location>
        <begin position="365"/>
        <end position="385"/>
    </location>
</feature>
<feature type="compositionally biased region" description="Polar residues" evidence="1">
    <location>
        <begin position="57"/>
        <end position="68"/>
    </location>
</feature>
<dbReference type="GeneID" id="37016328"/>
<feature type="compositionally biased region" description="Polar residues" evidence="1">
    <location>
        <begin position="487"/>
        <end position="499"/>
    </location>
</feature>
<feature type="compositionally biased region" description="Polar residues" evidence="1">
    <location>
        <begin position="786"/>
        <end position="796"/>
    </location>
</feature>
<feature type="compositionally biased region" description="Polar residues" evidence="1">
    <location>
        <begin position="992"/>
        <end position="1005"/>
    </location>
</feature>
<evidence type="ECO:0000256" key="1">
    <source>
        <dbReference type="SAM" id="MobiDB-lite"/>
    </source>
</evidence>
<keyword evidence="3" id="KW-1185">Reference proteome</keyword>
<organism evidence="2 3">
    <name type="scientific">Pseudomicrostroma glucosiphilum</name>
    <dbReference type="NCBI Taxonomy" id="1684307"/>
    <lineage>
        <taxon>Eukaryota</taxon>
        <taxon>Fungi</taxon>
        <taxon>Dikarya</taxon>
        <taxon>Basidiomycota</taxon>
        <taxon>Ustilaginomycotina</taxon>
        <taxon>Exobasidiomycetes</taxon>
        <taxon>Microstromatales</taxon>
        <taxon>Microstromatales incertae sedis</taxon>
        <taxon>Pseudomicrostroma</taxon>
    </lineage>
</organism>
<feature type="compositionally biased region" description="Polar residues" evidence="1">
    <location>
        <begin position="365"/>
        <end position="378"/>
    </location>
</feature>
<feature type="compositionally biased region" description="Basic and acidic residues" evidence="1">
    <location>
        <begin position="234"/>
        <end position="248"/>
    </location>
</feature>
<dbReference type="Proteomes" id="UP000245942">
    <property type="component" value="Unassembled WGS sequence"/>
</dbReference>
<dbReference type="OrthoDB" id="2553318at2759"/>
<evidence type="ECO:0000313" key="2">
    <source>
        <dbReference type="EMBL" id="PWN18020.1"/>
    </source>
</evidence>
<feature type="compositionally biased region" description="Low complexity" evidence="1">
    <location>
        <begin position="167"/>
        <end position="182"/>
    </location>
</feature>
<feature type="compositionally biased region" description="Polar residues" evidence="1">
    <location>
        <begin position="566"/>
        <end position="579"/>
    </location>
</feature>
<feature type="region of interest" description="Disordered" evidence="1">
    <location>
        <begin position="763"/>
        <end position="957"/>
    </location>
</feature>
<dbReference type="EMBL" id="KZ819339">
    <property type="protein sequence ID" value="PWN18020.1"/>
    <property type="molecule type" value="Genomic_DNA"/>
</dbReference>
<feature type="region of interest" description="Disordered" evidence="1">
    <location>
        <begin position="1"/>
        <end position="329"/>
    </location>
</feature>
<dbReference type="RefSeq" id="XP_025345180.1">
    <property type="nucleotide sequence ID" value="XM_025494594.1"/>
</dbReference>
<gene>
    <name evidence="2" type="ORF">BCV69DRAFT_301759</name>
</gene>
<reference evidence="2 3" key="1">
    <citation type="journal article" date="2018" name="Mol. Biol. Evol.">
        <title>Broad Genomic Sampling Reveals a Smut Pathogenic Ancestry of the Fungal Clade Ustilaginomycotina.</title>
        <authorList>
            <person name="Kijpornyongpan T."/>
            <person name="Mondo S.J."/>
            <person name="Barry K."/>
            <person name="Sandor L."/>
            <person name="Lee J."/>
            <person name="Lipzen A."/>
            <person name="Pangilinan J."/>
            <person name="LaButti K."/>
            <person name="Hainaut M."/>
            <person name="Henrissat B."/>
            <person name="Grigoriev I.V."/>
            <person name="Spatafora J.W."/>
            <person name="Aime M.C."/>
        </authorList>
    </citation>
    <scope>NUCLEOTIDE SEQUENCE [LARGE SCALE GENOMIC DNA]</scope>
    <source>
        <strain evidence="2 3">MCA 4718</strain>
    </source>
</reference>
<feature type="region of interest" description="Disordered" evidence="1">
    <location>
        <begin position="401"/>
        <end position="424"/>
    </location>
</feature>
<feature type="region of interest" description="Disordered" evidence="1">
    <location>
        <begin position="971"/>
        <end position="1091"/>
    </location>
</feature>
<feature type="compositionally biased region" description="Polar residues" evidence="1">
    <location>
        <begin position="128"/>
        <end position="137"/>
    </location>
</feature>
<sequence length="1127" mass="120625">MSDPRQLPATPIARTRTAHRRGTAASDHLPLLLHSAPPPSLSNRTTAASRSGPRSAHWSQPGGSSSHISAPRTKYPPDSTTPSRPRGLPPRPPAAHPSASGVQVDSDPDLTPRKTDNFPTPPAFNPALTRSCQNLRAQTKWRRKSEQLPHPPSVAHRHSLSEAFFNGYESNSSSGSGSSMSEELARRRSGRASTSTVPSSPGRVSSRASRLAPSTSSDLSARPSSSLARSSRPRRSDLHEQEVREIRSQSRAGFARGTDDDEDDNGGPLQQKVAPQTSSPLSRSARERTRTRSPSSLATETAKASLATKSPVTSPPSSVADDEVPTRRRTLAARRRTYASELDSSSDTPHAQRYLPHILADSSSSKTLHLRTSSSPRMNFNPLPRPITSVGVRAYSRAGSVTGGDADFHRGPVPSQRSDAPLSPSELARIRKISSLSAESAPPSSYKLGTARSDIFSGNSALSPSTSERLKLLQGRREALQRLSKESAGTNGSPASGTSVKDAGGIAAQADRRPPSRSASVAGASSLYRSPRERAGSMTNSAQFSEPRRRSTHYAASEVGGDRSRSIINTSDSTRQNRIPATPTARAAMSGTASAMSGSRSHSRFAASARHPLPSSSSAPVLAQQDLDKVSAPERNMLVSFDLFERHFAKTRVLPTSPSTAQAQQPPASSLDLVEKSRQFVETVSTLNGGIRELAQQAIQREIEAEMRGDSEGVAMLREMDSMLAQLLKHSDKQMRGMGDLLSAMIRVDKDAVKGGIESFDAVSSRADSRLGTASSVSAREEVGRNQATPVSSGTHGEQMRKSATLGHSSGSRADRWHGHSVPAKLRREQRDIRLIADSLRGTPGRPYSQNRRNGDSASPALLADQSTSFEGDDSIDRSPSLSYTQRRRQSGSHYRDINQSRSQTALARYFPGEATSSSSPTLQRKELPMMRRDSVSTLGRPNGITGLSPRLPRLSHPSVDTATAVARLDAAQLDKSGHNRRSTVDMVGNDQARNTSPTSFSSEAETLRHRMRSGGTDSEGNTTSRSAYEADYSSTNMSPSKSVAPPPRPPKASRRSQTDLRSSSKTGHVRGADIGGDAASPDAQTDALNGGLATSGTAIIQPVTGEARIALKMVEKTWSERQPEGV</sequence>
<feature type="compositionally biased region" description="Basic and acidic residues" evidence="1">
    <location>
        <begin position="826"/>
        <end position="835"/>
    </location>
</feature>
<feature type="compositionally biased region" description="Low complexity" evidence="1">
    <location>
        <begin position="310"/>
        <end position="319"/>
    </location>
</feature>
<feature type="compositionally biased region" description="Low complexity" evidence="1">
    <location>
        <begin position="584"/>
        <end position="618"/>
    </location>
</feature>
<feature type="compositionally biased region" description="Low complexity" evidence="1">
    <location>
        <begin position="216"/>
        <end position="230"/>
    </location>
</feature>